<protein>
    <submittedName>
        <fullName evidence="3">Uncharacterized protein</fullName>
    </submittedName>
</protein>
<keyword evidence="2" id="KW-0472">Membrane</keyword>
<dbReference type="Proteomes" id="UP001367508">
    <property type="component" value="Unassembled WGS sequence"/>
</dbReference>
<dbReference type="AlphaFoldDB" id="A0AAN9MY39"/>
<comment type="caution">
    <text evidence="3">The sequence shown here is derived from an EMBL/GenBank/DDBJ whole genome shotgun (WGS) entry which is preliminary data.</text>
</comment>
<organism evidence="3 4">
    <name type="scientific">Canavalia gladiata</name>
    <name type="common">Sword bean</name>
    <name type="synonym">Dolichos gladiatus</name>
    <dbReference type="NCBI Taxonomy" id="3824"/>
    <lineage>
        <taxon>Eukaryota</taxon>
        <taxon>Viridiplantae</taxon>
        <taxon>Streptophyta</taxon>
        <taxon>Embryophyta</taxon>
        <taxon>Tracheophyta</taxon>
        <taxon>Spermatophyta</taxon>
        <taxon>Magnoliopsida</taxon>
        <taxon>eudicotyledons</taxon>
        <taxon>Gunneridae</taxon>
        <taxon>Pentapetalae</taxon>
        <taxon>rosids</taxon>
        <taxon>fabids</taxon>
        <taxon>Fabales</taxon>
        <taxon>Fabaceae</taxon>
        <taxon>Papilionoideae</taxon>
        <taxon>50 kb inversion clade</taxon>
        <taxon>NPAAA clade</taxon>
        <taxon>indigoferoid/millettioid clade</taxon>
        <taxon>Phaseoleae</taxon>
        <taxon>Canavalia</taxon>
    </lineage>
</organism>
<feature type="transmembrane region" description="Helical" evidence="2">
    <location>
        <begin position="41"/>
        <end position="63"/>
    </location>
</feature>
<sequence>MTLTPEPLQKSIKPLRSLKFLVPQSLQESSSLYRSSFSSSLLAKIGLLLCSIFLPLRICVLCFTRASVFPRPLQMSWSFLSKKNSHRAKEEAGDQEEEEERSKSRSFSPEM</sequence>
<name>A0AAN9MY39_CANGL</name>
<evidence type="ECO:0000256" key="2">
    <source>
        <dbReference type="SAM" id="Phobius"/>
    </source>
</evidence>
<evidence type="ECO:0000313" key="4">
    <source>
        <dbReference type="Proteomes" id="UP001367508"/>
    </source>
</evidence>
<keyword evidence="2" id="KW-0812">Transmembrane</keyword>
<evidence type="ECO:0000256" key="1">
    <source>
        <dbReference type="SAM" id="MobiDB-lite"/>
    </source>
</evidence>
<dbReference type="EMBL" id="JAYMYQ010000001">
    <property type="protein sequence ID" value="KAK7360367.1"/>
    <property type="molecule type" value="Genomic_DNA"/>
</dbReference>
<keyword evidence="2" id="KW-1133">Transmembrane helix</keyword>
<proteinExistence type="predicted"/>
<keyword evidence="4" id="KW-1185">Reference proteome</keyword>
<feature type="region of interest" description="Disordered" evidence="1">
    <location>
        <begin position="82"/>
        <end position="111"/>
    </location>
</feature>
<accession>A0AAN9MY39</accession>
<evidence type="ECO:0000313" key="3">
    <source>
        <dbReference type="EMBL" id="KAK7360367.1"/>
    </source>
</evidence>
<gene>
    <name evidence="3" type="ORF">VNO77_02355</name>
</gene>
<reference evidence="3 4" key="1">
    <citation type="submission" date="2024-01" db="EMBL/GenBank/DDBJ databases">
        <title>The genomes of 5 underutilized Papilionoideae crops provide insights into root nodulation and disease resistanc.</title>
        <authorList>
            <person name="Jiang F."/>
        </authorList>
    </citation>
    <scope>NUCLEOTIDE SEQUENCE [LARGE SCALE GENOMIC DNA]</scope>
    <source>
        <strain evidence="3">LVBAO_FW01</strain>
        <tissue evidence="3">Leaves</tissue>
    </source>
</reference>